<dbReference type="AlphaFoldDB" id="A0A086ZWQ9"/>
<evidence type="ECO:0000259" key="12">
    <source>
        <dbReference type="PROSITE" id="PS50893"/>
    </source>
</evidence>
<dbReference type="PROSITE" id="PS50893">
    <property type="entry name" value="ABC_TRANSPORTER_2"/>
    <property type="match status" value="1"/>
</dbReference>
<feature type="transmembrane region" description="Helical" evidence="11">
    <location>
        <begin position="300"/>
        <end position="318"/>
    </location>
</feature>
<evidence type="ECO:0000313" key="15">
    <source>
        <dbReference type="Proteomes" id="UP000029108"/>
    </source>
</evidence>
<dbReference type="PANTHER" id="PTHR24221">
    <property type="entry name" value="ATP-BINDING CASSETTE SUB-FAMILY B"/>
    <property type="match status" value="1"/>
</dbReference>
<dbReference type="PROSITE" id="PS50929">
    <property type="entry name" value="ABC_TM1F"/>
    <property type="match status" value="1"/>
</dbReference>
<dbReference type="InterPro" id="IPR036640">
    <property type="entry name" value="ABC1_TM_sf"/>
</dbReference>
<dbReference type="InterPro" id="IPR011527">
    <property type="entry name" value="ABC1_TM_dom"/>
</dbReference>
<gene>
    <name evidence="14" type="ORF">BBIA_2000</name>
</gene>
<keyword evidence="5" id="KW-0547">Nucleotide-binding</keyword>
<dbReference type="EMBL" id="JGYN01000011">
    <property type="protein sequence ID" value="KFI50959.1"/>
    <property type="molecule type" value="Genomic_DNA"/>
</dbReference>
<keyword evidence="14" id="KW-0378">Hydrolase</keyword>
<sequence>MTETNSTPAAPPERRRYSIWDNTKFMLRLARESVPSVPVLAVVLAVAAATRTTVEMFVAPVILRQIETHAPLNSLLLAIVGFTLLLVLLAAGHDLCETYTSLGRISVRIRLLEKIGLKTASTSYINTLDAAFRAKERKSTQSCSGNNTASEQVWTTYTELLTNVIGFVIYLTVLSGLNGWLIALVLVTAVASYLSGKRINEWGYRHREEEQTAFGRFDYLQSAASGRDYAKDLRIFGLRPWIVELRAGAMRTLRAFYAHRERTTVWANVIDVVLTFARNGVAYAYLIWLTLAQGLPASRFLLYFTAVGGFATWITGMLDQCSELNKESLELAQIREFLDWPEPYDLDGGERLAARPGHVYELRLDHVSFRYPGADRDTLHDVDLTIRPGEKIAVVGLNGAGKTTMIKLLCGFLDPTAGRVLLDGHDIREYNRRDYYTLFAAVFQDFSVLDTTVAQNVAQRLDGIDRDRVRACLNEAGLTEKVMSLPGGLDAHIGRQIYEDGVDLSGGQTQRLMLARALYKNAPILLLDEPTAALDPIAENDIYEHYNRMTAGRTSVFISHRLASTRFCDRILFMKNGRISEQGTHESLLAAGGDYAQLFNVQSKYYQDDTDANTNAGTADAASGATDTTVKKADSNE</sequence>
<dbReference type="RefSeq" id="WP_081892047.1">
    <property type="nucleotide sequence ID" value="NZ_JDUU01000014.1"/>
</dbReference>
<dbReference type="PANTHER" id="PTHR24221:SF646">
    <property type="entry name" value="HAEMOLYSIN SECRETION ATP-BINDING PROTEIN"/>
    <property type="match status" value="1"/>
</dbReference>
<dbReference type="Proteomes" id="UP000029108">
    <property type="component" value="Unassembled WGS sequence"/>
</dbReference>
<evidence type="ECO:0000256" key="7">
    <source>
        <dbReference type="ARBA" id="ARBA00022989"/>
    </source>
</evidence>
<dbReference type="FunFam" id="3.40.50.300:FF:000299">
    <property type="entry name" value="ABC transporter ATP-binding protein/permease"/>
    <property type="match status" value="1"/>
</dbReference>
<evidence type="ECO:0000256" key="4">
    <source>
        <dbReference type="ARBA" id="ARBA00022692"/>
    </source>
</evidence>
<dbReference type="Pfam" id="PF00005">
    <property type="entry name" value="ABC_tran"/>
    <property type="match status" value="1"/>
</dbReference>
<keyword evidence="8 11" id="KW-0472">Membrane</keyword>
<comment type="similarity">
    <text evidence="9">Belongs to the ABC transporter superfamily. Lipid exporter (TC 3.A.1.106) family.</text>
</comment>
<feature type="transmembrane region" description="Helical" evidence="11">
    <location>
        <begin position="75"/>
        <end position="93"/>
    </location>
</feature>
<dbReference type="SUPFAM" id="SSF52540">
    <property type="entry name" value="P-loop containing nucleoside triphosphate hydrolases"/>
    <property type="match status" value="1"/>
</dbReference>
<keyword evidence="7 11" id="KW-1133">Transmembrane helix</keyword>
<evidence type="ECO:0000256" key="5">
    <source>
        <dbReference type="ARBA" id="ARBA00022741"/>
    </source>
</evidence>
<feature type="domain" description="ABC transporter" evidence="12">
    <location>
        <begin position="362"/>
        <end position="601"/>
    </location>
</feature>
<evidence type="ECO:0000313" key="14">
    <source>
        <dbReference type="EMBL" id="KFI50959.1"/>
    </source>
</evidence>
<evidence type="ECO:0000256" key="8">
    <source>
        <dbReference type="ARBA" id="ARBA00023136"/>
    </source>
</evidence>
<evidence type="ECO:0000256" key="2">
    <source>
        <dbReference type="ARBA" id="ARBA00022448"/>
    </source>
</evidence>
<dbReference type="InterPro" id="IPR003439">
    <property type="entry name" value="ABC_transporter-like_ATP-bd"/>
</dbReference>
<comment type="caution">
    <text evidence="14">The sequence shown here is derived from an EMBL/GenBank/DDBJ whole genome shotgun (WGS) entry which is preliminary data.</text>
</comment>
<evidence type="ECO:0000256" key="10">
    <source>
        <dbReference type="SAM" id="MobiDB-lite"/>
    </source>
</evidence>
<dbReference type="InterPro" id="IPR003593">
    <property type="entry name" value="AAA+_ATPase"/>
</dbReference>
<keyword evidence="3" id="KW-1003">Cell membrane</keyword>
<evidence type="ECO:0000256" key="6">
    <source>
        <dbReference type="ARBA" id="ARBA00022840"/>
    </source>
</evidence>
<comment type="subcellular location">
    <subcellularLocation>
        <location evidence="1">Cell membrane</location>
        <topology evidence="1">Multi-pass membrane protein</topology>
    </subcellularLocation>
</comment>
<dbReference type="SMART" id="SM00382">
    <property type="entry name" value="AAA"/>
    <property type="match status" value="1"/>
</dbReference>
<keyword evidence="15" id="KW-1185">Reference proteome</keyword>
<dbReference type="GO" id="GO:0005886">
    <property type="term" value="C:plasma membrane"/>
    <property type="evidence" value="ECO:0007669"/>
    <property type="project" value="UniProtKB-SubCell"/>
</dbReference>
<name>A0A086ZWQ9_9BIFI</name>
<feature type="transmembrane region" description="Helical" evidence="11">
    <location>
        <begin position="265"/>
        <end position="288"/>
    </location>
</feature>
<dbReference type="EC" id="3.6.3.42" evidence="14"/>
<dbReference type="Gene3D" id="3.40.50.300">
    <property type="entry name" value="P-loop containing nucleotide triphosphate hydrolases"/>
    <property type="match status" value="1"/>
</dbReference>
<evidence type="ECO:0000256" key="3">
    <source>
        <dbReference type="ARBA" id="ARBA00022475"/>
    </source>
</evidence>
<evidence type="ECO:0000256" key="9">
    <source>
        <dbReference type="ARBA" id="ARBA00061644"/>
    </source>
</evidence>
<feature type="domain" description="ABC transmembrane type-1" evidence="13">
    <location>
        <begin position="147"/>
        <end position="326"/>
    </location>
</feature>
<dbReference type="InterPro" id="IPR027417">
    <property type="entry name" value="P-loop_NTPase"/>
</dbReference>
<proteinExistence type="inferred from homology"/>
<dbReference type="Gene3D" id="1.20.1560.10">
    <property type="entry name" value="ABC transporter type 1, transmembrane domain"/>
    <property type="match status" value="1"/>
</dbReference>
<protein>
    <submittedName>
        <fullName evidence="14">ABC transporter permease</fullName>
        <ecNumber evidence="14">3.6.3.42</ecNumber>
    </submittedName>
</protein>
<evidence type="ECO:0000259" key="13">
    <source>
        <dbReference type="PROSITE" id="PS50929"/>
    </source>
</evidence>
<dbReference type="InterPro" id="IPR039421">
    <property type="entry name" value="Type_1_exporter"/>
</dbReference>
<dbReference type="OrthoDB" id="9806127at2"/>
<evidence type="ECO:0000256" key="1">
    <source>
        <dbReference type="ARBA" id="ARBA00004651"/>
    </source>
</evidence>
<organism evidence="14 15">
    <name type="scientific">Bifidobacterium biavatii DSM 23969</name>
    <dbReference type="NCBI Taxonomy" id="1437608"/>
    <lineage>
        <taxon>Bacteria</taxon>
        <taxon>Bacillati</taxon>
        <taxon>Actinomycetota</taxon>
        <taxon>Actinomycetes</taxon>
        <taxon>Bifidobacteriales</taxon>
        <taxon>Bifidobacteriaceae</taxon>
        <taxon>Bifidobacterium</taxon>
    </lineage>
</organism>
<dbReference type="SUPFAM" id="SSF90123">
    <property type="entry name" value="ABC transporter transmembrane region"/>
    <property type="match status" value="1"/>
</dbReference>
<dbReference type="GO" id="GO:0005524">
    <property type="term" value="F:ATP binding"/>
    <property type="evidence" value="ECO:0007669"/>
    <property type="project" value="UniProtKB-KW"/>
</dbReference>
<feature type="compositionally biased region" description="Low complexity" evidence="10">
    <location>
        <begin position="615"/>
        <end position="628"/>
    </location>
</feature>
<feature type="transmembrane region" description="Helical" evidence="11">
    <location>
        <begin position="39"/>
        <end position="63"/>
    </location>
</feature>
<accession>A0A086ZWQ9</accession>
<keyword evidence="6" id="KW-0067">ATP-binding</keyword>
<reference evidence="14 15" key="1">
    <citation type="submission" date="2014-03" db="EMBL/GenBank/DDBJ databases">
        <title>Genomics of Bifidobacteria.</title>
        <authorList>
            <person name="Ventura M."/>
            <person name="Milani C."/>
            <person name="Lugli G.A."/>
        </authorList>
    </citation>
    <scope>NUCLEOTIDE SEQUENCE [LARGE SCALE GENOMIC DNA]</scope>
    <source>
        <strain evidence="14 15">DSM 23969</strain>
    </source>
</reference>
<evidence type="ECO:0000256" key="11">
    <source>
        <dbReference type="SAM" id="Phobius"/>
    </source>
</evidence>
<feature type="region of interest" description="Disordered" evidence="10">
    <location>
        <begin position="615"/>
        <end position="637"/>
    </location>
</feature>
<keyword evidence="4 11" id="KW-0812">Transmembrane</keyword>
<dbReference type="GO" id="GO:0034040">
    <property type="term" value="F:ATPase-coupled lipid transmembrane transporter activity"/>
    <property type="evidence" value="ECO:0007669"/>
    <property type="project" value="TreeGrafter"/>
</dbReference>
<dbReference type="GO" id="GO:0016887">
    <property type="term" value="F:ATP hydrolysis activity"/>
    <property type="evidence" value="ECO:0007669"/>
    <property type="project" value="InterPro"/>
</dbReference>
<feature type="transmembrane region" description="Helical" evidence="11">
    <location>
        <begin position="167"/>
        <end position="194"/>
    </location>
</feature>
<keyword evidence="2" id="KW-0813">Transport</keyword>
<dbReference type="eggNOG" id="COG1132">
    <property type="taxonomic scope" value="Bacteria"/>
</dbReference>
<dbReference type="STRING" id="1437608.GCA_000771645_00626"/>
<dbReference type="GO" id="GO:0140359">
    <property type="term" value="F:ABC-type transporter activity"/>
    <property type="evidence" value="ECO:0007669"/>
    <property type="project" value="InterPro"/>
</dbReference>